<comment type="caution">
    <text evidence="1">The sequence shown here is derived from an EMBL/GenBank/DDBJ whole genome shotgun (WGS) entry which is preliminary data.</text>
</comment>
<evidence type="ECO:0000313" key="1">
    <source>
        <dbReference type="EMBL" id="KAF9448773.1"/>
    </source>
</evidence>
<keyword evidence="2" id="KW-1185">Reference proteome</keyword>
<gene>
    <name evidence="1" type="ORF">P691DRAFT_26290</name>
</gene>
<name>A0A9P5XCD1_9AGAR</name>
<reference evidence="1" key="1">
    <citation type="submission" date="2020-11" db="EMBL/GenBank/DDBJ databases">
        <authorList>
            <consortium name="DOE Joint Genome Institute"/>
            <person name="Ahrendt S."/>
            <person name="Riley R."/>
            <person name="Andreopoulos W."/>
            <person name="Labutti K."/>
            <person name="Pangilinan J."/>
            <person name="Ruiz-Duenas F.J."/>
            <person name="Barrasa J.M."/>
            <person name="Sanchez-Garcia M."/>
            <person name="Camarero S."/>
            <person name="Miyauchi S."/>
            <person name="Serrano A."/>
            <person name="Linde D."/>
            <person name="Babiker R."/>
            <person name="Drula E."/>
            <person name="Ayuso-Fernandez I."/>
            <person name="Pacheco R."/>
            <person name="Padilla G."/>
            <person name="Ferreira P."/>
            <person name="Barriuso J."/>
            <person name="Kellner H."/>
            <person name="Castanera R."/>
            <person name="Alfaro M."/>
            <person name="Ramirez L."/>
            <person name="Pisabarro A.G."/>
            <person name="Kuo A."/>
            <person name="Tritt A."/>
            <person name="Lipzen A."/>
            <person name="He G."/>
            <person name="Yan M."/>
            <person name="Ng V."/>
            <person name="Cullen D."/>
            <person name="Martin F."/>
            <person name="Rosso M.-N."/>
            <person name="Henrissat B."/>
            <person name="Hibbett D."/>
            <person name="Martinez A.T."/>
            <person name="Grigoriev I.V."/>
        </authorList>
    </citation>
    <scope>NUCLEOTIDE SEQUENCE</scope>
    <source>
        <strain evidence="1">MF-IS2</strain>
    </source>
</reference>
<sequence>MVSAIYAFMLKESRSPNHAWTFGILSQYTLSFLQTLRIREPRMGPMSRSQIHMSMGYLVLVSVPLSVLSWLHKLLRAVVASSCSGIAAVITKL</sequence>
<dbReference type="Proteomes" id="UP000807342">
    <property type="component" value="Unassembled WGS sequence"/>
</dbReference>
<accession>A0A9P5XCD1</accession>
<evidence type="ECO:0000313" key="2">
    <source>
        <dbReference type="Proteomes" id="UP000807342"/>
    </source>
</evidence>
<dbReference type="AlphaFoldDB" id="A0A9P5XCD1"/>
<dbReference type="EMBL" id="MU151150">
    <property type="protein sequence ID" value="KAF9448773.1"/>
    <property type="molecule type" value="Genomic_DNA"/>
</dbReference>
<organism evidence="1 2">
    <name type="scientific">Macrolepiota fuliginosa MF-IS2</name>
    <dbReference type="NCBI Taxonomy" id="1400762"/>
    <lineage>
        <taxon>Eukaryota</taxon>
        <taxon>Fungi</taxon>
        <taxon>Dikarya</taxon>
        <taxon>Basidiomycota</taxon>
        <taxon>Agaricomycotina</taxon>
        <taxon>Agaricomycetes</taxon>
        <taxon>Agaricomycetidae</taxon>
        <taxon>Agaricales</taxon>
        <taxon>Agaricineae</taxon>
        <taxon>Agaricaceae</taxon>
        <taxon>Macrolepiota</taxon>
    </lineage>
</organism>
<protein>
    <submittedName>
        <fullName evidence="1">Uncharacterized protein</fullName>
    </submittedName>
</protein>
<proteinExistence type="predicted"/>